<proteinExistence type="inferred from homology"/>
<keyword evidence="6" id="KW-1185">Reference proteome</keyword>
<dbReference type="GO" id="GO:0003824">
    <property type="term" value="F:catalytic activity"/>
    <property type="evidence" value="ECO:0007669"/>
    <property type="project" value="InterPro"/>
</dbReference>
<dbReference type="Proteomes" id="UP000321547">
    <property type="component" value="Unassembled WGS sequence"/>
</dbReference>
<dbReference type="STRING" id="306540.SAMN05421839_1388"/>
<reference evidence="3 6" key="2">
    <citation type="submission" date="2019-07" db="EMBL/GenBank/DDBJ databases">
        <title>Whole genome shotgun sequence of Halolactibacillus halophilus NBRC 100868.</title>
        <authorList>
            <person name="Hosoyama A."/>
            <person name="Uohara A."/>
            <person name="Ohji S."/>
            <person name="Ichikawa N."/>
        </authorList>
    </citation>
    <scope>NUCLEOTIDE SEQUENCE [LARGE SCALE GENOMIC DNA]</scope>
    <source>
        <strain evidence="3 6">NBRC 100868</strain>
    </source>
</reference>
<dbReference type="InterPro" id="IPR023631">
    <property type="entry name" value="Amidase_dom"/>
</dbReference>
<dbReference type="PANTHER" id="PTHR11895:SF7">
    <property type="entry name" value="GLUTAMYL-TRNA(GLN) AMIDOTRANSFERASE SUBUNIT A, MITOCHONDRIAL"/>
    <property type="match status" value="1"/>
</dbReference>
<evidence type="ECO:0000313" key="5">
    <source>
        <dbReference type="Proteomes" id="UP000242243"/>
    </source>
</evidence>
<dbReference type="EMBL" id="BJWI01000038">
    <property type="protein sequence ID" value="GEM02453.1"/>
    <property type="molecule type" value="Genomic_DNA"/>
</dbReference>
<sequence length="501" mass="55015">MDFKQYQTYDATGLAALVKQKQVSPAELLKVSMERIQAVNPRVNAVVRTREKRALEEIAQLHPSSPLYGVPFLAKNISQAIKGEVLSSGSGLLEKNQQQRDSHYITKVRQAGFQLLGHTNTPEFGLKNITEPDYYGPTRHPMNLNHSPGGSSGGAASAIVSGMVPLAGASDGGGSIRIPAGFTGLVGLKPTRGRTPVGPGTGRQWQGASIDFVLSKTVRDTALMLDQLQVYQPEAAFNVPLYDGKYIETCREPIKEPLKIAYSVHSPVGTPVSEKAKEAVLKTAALLSEWGHDVEEQAPPINGVDLMQHYYVMNAGEMNKVISQLEHGWQKNIIQEDIDLFTYALHETGKVITAADYSQSLDEWDEASRKMHDFHDTYDLYLTPTNAFQAPEIGTLTPSDSMVHQIKTISSLPKDKRLALVYEMFLPSLTYTPFTQLANLTGQPAVSLPLGMSDDQLPLGCQFMAPKGCEDVLLRLSFQLEQSPLWQASTVPIIKKKTLAR</sequence>
<dbReference type="SUPFAM" id="SSF75304">
    <property type="entry name" value="Amidase signature (AS) enzymes"/>
    <property type="match status" value="1"/>
</dbReference>
<dbReference type="Pfam" id="PF01425">
    <property type="entry name" value="Amidase"/>
    <property type="match status" value="1"/>
</dbReference>
<organism evidence="4 5">
    <name type="scientific">Halolactibacillus halophilus</name>
    <dbReference type="NCBI Taxonomy" id="306540"/>
    <lineage>
        <taxon>Bacteria</taxon>
        <taxon>Bacillati</taxon>
        <taxon>Bacillota</taxon>
        <taxon>Bacilli</taxon>
        <taxon>Bacillales</taxon>
        <taxon>Bacillaceae</taxon>
        <taxon>Halolactibacillus</taxon>
    </lineage>
</organism>
<evidence type="ECO:0000313" key="4">
    <source>
        <dbReference type="EMBL" id="SFP64841.1"/>
    </source>
</evidence>
<dbReference type="InterPro" id="IPR000120">
    <property type="entry name" value="Amidase"/>
</dbReference>
<dbReference type="RefSeq" id="WP_089833345.1">
    <property type="nucleotide sequence ID" value="NZ_BJWI01000038.1"/>
</dbReference>
<dbReference type="Gene3D" id="3.90.1300.10">
    <property type="entry name" value="Amidase signature (AS) domain"/>
    <property type="match status" value="1"/>
</dbReference>
<dbReference type="PANTHER" id="PTHR11895">
    <property type="entry name" value="TRANSAMIDASE"/>
    <property type="match status" value="1"/>
</dbReference>
<evidence type="ECO:0000313" key="3">
    <source>
        <dbReference type="EMBL" id="GEM02453.1"/>
    </source>
</evidence>
<protein>
    <submittedName>
        <fullName evidence="4">Amidase</fullName>
    </submittedName>
</protein>
<gene>
    <name evidence="3" type="primary">gatA</name>
    <name evidence="3" type="ORF">HHA03_19850</name>
    <name evidence="4" type="ORF">SAMN05421839_1388</name>
</gene>
<evidence type="ECO:0000313" key="6">
    <source>
        <dbReference type="Proteomes" id="UP000321547"/>
    </source>
</evidence>
<reference evidence="4 5" key="1">
    <citation type="submission" date="2016-10" db="EMBL/GenBank/DDBJ databases">
        <authorList>
            <person name="de Groot N.N."/>
        </authorList>
    </citation>
    <scope>NUCLEOTIDE SEQUENCE [LARGE SCALE GENOMIC DNA]</scope>
    <source>
        <strain evidence="4 5">DSM 17073</strain>
    </source>
</reference>
<dbReference type="Proteomes" id="UP000242243">
    <property type="component" value="Unassembled WGS sequence"/>
</dbReference>
<comment type="similarity">
    <text evidence="1">Belongs to the amidase family.</text>
</comment>
<dbReference type="EMBL" id="FOXC01000038">
    <property type="protein sequence ID" value="SFP64841.1"/>
    <property type="molecule type" value="Genomic_DNA"/>
</dbReference>
<dbReference type="AlphaFoldDB" id="A0A1I5S2M3"/>
<accession>A0A1I5S2M3</accession>
<dbReference type="InterPro" id="IPR036928">
    <property type="entry name" value="AS_sf"/>
</dbReference>
<dbReference type="OrthoDB" id="9811471at2"/>
<evidence type="ECO:0000256" key="1">
    <source>
        <dbReference type="ARBA" id="ARBA00009199"/>
    </source>
</evidence>
<evidence type="ECO:0000259" key="2">
    <source>
        <dbReference type="Pfam" id="PF01425"/>
    </source>
</evidence>
<name>A0A1I5S2M3_9BACI</name>
<feature type="domain" description="Amidase" evidence="2">
    <location>
        <begin position="27"/>
        <end position="474"/>
    </location>
</feature>